<dbReference type="Proteomes" id="UP000682266">
    <property type="component" value="Unassembled WGS sequence"/>
</dbReference>
<evidence type="ECO:0000313" key="2">
    <source>
        <dbReference type="Proteomes" id="UP000682266"/>
    </source>
</evidence>
<gene>
    <name evidence="1" type="ORF">KDW93_26540</name>
</gene>
<dbReference type="RefSeq" id="WP_146124483.1">
    <property type="nucleotide sequence ID" value="NZ_CADERF010000002.1"/>
</dbReference>
<reference evidence="1" key="1">
    <citation type="submission" date="2021-04" db="EMBL/GenBank/DDBJ databases">
        <title>A collection of bacterial strains from the Burkholderia cepacia Research Laboratory and Repository.</title>
        <authorList>
            <person name="Lipuma J."/>
            <person name="Spilker T."/>
        </authorList>
    </citation>
    <scope>NUCLEOTIDE SEQUENCE</scope>
    <source>
        <strain evidence="1">AU36012</strain>
    </source>
</reference>
<sequence>MKPMIARDTAVSFVHNRYLVDLPNGERHALIAIAKLAELEIPASLRSIGGVEPASLLKRELIMRLVSPDAPSARFALPHDKLGDLILDSVDGREIEEVWQRILDLDVFQAAFISRRLIEVGRVTEAAEILRLKHDRIWQFSDDFPPSFAHTIDELYLRAGLNGAYRSNLRALLQAFVDRHENFLNGAGSFLRFVRKTGESQAEFVSIYLGANPVRLEMAVKLAPPHDVVQLLQPADTPEADAASCTVQCPSDIQT</sequence>
<organism evidence="1 2">
    <name type="scientific">Burkholderia ambifaria</name>
    <dbReference type="NCBI Taxonomy" id="152480"/>
    <lineage>
        <taxon>Bacteria</taxon>
        <taxon>Pseudomonadati</taxon>
        <taxon>Pseudomonadota</taxon>
        <taxon>Betaproteobacteria</taxon>
        <taxon>Burkholderiales</taxon>
        <taxon>Burkholderiaceae</taxon>
        <taxon>Burkholderia</taxon>
        <taxon>Burkholderia cepacia complex</taxon>
    </lineage>
</organism>
<dbReference type="EMBL" id="JAGSVG010000028">
    <property type="protein sequence ID" value="MBR8132478.1"/>
    <property type="molecule type" value="Genomic_DNA"/>
</dbReference>
<name>A0AA41ECK5_9BURK</name>
<accession>A0AA41ECK5</accession>
<protein>
    <submittedName>
        <fullName evidence="1">Uncharacterized protein</fullName>
    </submittedName>
</protein>
<dbReference type="AlphaFoldDB" id="A0AA41ECK5"/>
<evidence type="ECO:0000313" key="1">
    <source>
        <dbReference type="EMBL" id="MBR8132478.1"/>
    </source>
</evidence>
<comment type="caution">
    <text evidence="1">The sequence shown here is derived from an EMBL/GenBank/DDBJ whole genome shotgun (WGS) entry which is preliminary data.</text>
</comment>
<proteinExistence type="predicted"/>